<organism evidence="2 3">
    <name type="scientific">Parabacteroides distasonis</name>
    <dbReference type="NCBI Taxonomy" id="823"/>
    <lineage>
        <taxon>Bacteria</taxon>
        <taxon>Pseudomonadati</taxon>
        <taxon>Bacteroidota</taxon>
        <taxon>Bacteroidia</taxon>
        <taxon>Bacteroidales</taxon>
        <taxon>Tannerellaceae</taxon>
        <taxon>Parabacteroides</taxon>
    </lineage>
</organism>
<evidence type="ECO:0000313" key="3">
    <source>
        <dbReference type="Proteomes" id="UP001221009"/>
    </source>
</evidence>
<dbReference type="InterPro" id="IPR027417">
    <property type="entry name" value="P-loop_NTPase"/>
</dbReference>
<proteinExistence type="predicted"/>
<dbReference type="EMBL" id="CP120353">
    <property type="protein sequence ID" value="WET63147.1"/>
    <property type="molecule type" value="Genomic_DNA"/>
</dbReference>
<name>A0AAX3QJT4_PARDI</name>
<feature type="domain" description="Endonuclease GajA/Old nuclease/RecF-like AAA" evidence="1">
    <location>
        <begin position="2"/>
        <end position="347"/>
    </location>
</feature>
<protein>
    <submittedName>
        <fullName evidence="2">AAA family ATPase</fullName>
    </submittedName>
</protein>
<dbReference type="Proteomes" id="UP001221009">
    <property type="component" value="Chromosome"/>
</dbReference>
<evidence type="ECO:0000313" key="2">
    <source>
        <dbReference type="EMBL" id="WET63147.1"/>
    </source>
</evidence>
<dbReference type="InterPro" id="IPR051396">
    <property type="entry name" value="Bact_Antivir_Def_Nuclease"/>
</dbReference>
<sequence>MQRIVIQNFGPIKDATIEIPKFLLLIGEQASGKSTVAKLIYFFRSLKEDFTKRMYKQPTRGYSWKNDFEVPTRQKFIQFFGRPNQQFEITFYYTHSNTVSIKWDNKTLCIEMSDIFKKILRGVPKPQYIVLVSNTNSSDIPRIERTFNDSEFVETMNKCFGTMTQDSLYLVAERSSMVRFGNLFERLFSRELESNLRKIAITQNQAIEEILLMQFLDRVALLKDYFSTSNRQHFTSNDARLKWMLSCMSSILKGEYSNQSIERISWGKDSKDSVFLQNASSGQQEVIRILQDSIWVIEQNIKAFRVLEEPESHLFPLAQKRLLEFLSSMVNASEDNTLVITTHSPYILSSANNLLFASYVASTFPELKDIIQSKIKNISWINPSEFKAYALDKNQKIYCKSIVDTKTGMISQNYLDSVSDELSSEFNQIYKLYISKLKGTK</sequence>
<dbReference type="InterPro" id="IPR041685">
    <property type="entry name" value="AAA_GajA/Old/RecF-like"/>
</dbReference>
<dbReference type="Pfam" id="PF13175">
    <property type="entry name" value="AAA_15"/>
    <property type="match status" value="1"/>
</dbReference>
<dbReference type="AlphaFoldDB" id="A0AAX3QJT4"/>
<gene>
    <name evidence="2" type="ORF">P2T59_15765</name>
</gene>
<accession>A0AAX3QJT4</accession>
<dbReference type="RefSeq" id="WP_122144694.1">
    <property type="nucleotide sequence ID" value="NZ_CP120353.1"/>
</dbReference>
<reference evidence="2" key="1">
    <citation type="submission" date="2023-03" db="EMBL/GenBank/DDBJ databases">
        <title>Parabacteroides distasonis, a bacteria resistant against UC.</title>
        <authorList>
            <person name="Dai W."/>
        </authorList>
    </citation>
    <scope>NUCLEOTIDE SEQUENCE</scope>
    <source>
        <strain evidence="2">F1-28</strain>
    </source>
</reference>
<dbReference type="PANTHER" id="PTHR43581:SF4">
    <property type="entry name" value="ATP_GTP PHOSPHATASE"/>
    <property type="match status" value="1"/>
</dbReference>
<evidence type="ECO:0000259" key="1">
    <source>
        <dbReference type="Pfam" id="PF13175"/>
    </source>
</evidence>
<dbReference type="Gene3D" id="3.40.50.300">
    <property type="entry name" value="P-loop containing nucleotide triphosphate hydrolases"/>
    <property type="match status" value="1"/>
</dbReference>
<dbReference type="PANTHER" id="PTHR43581">
    <property type="entry name" value="ATP/GTP PHOSPHATASE"/>
    <property type="match status" value="1"/>
</dbReference>
<dbReference type="SUPFAM" id="SSF52540">
    <property type="entry name" value="P-loop containing nucleoside triphosphate hydrolases"/>
    <property type="match status" value="1"/>
</dbReference>